<reference evidence="1 2" key="1">
    <citation type="journal article" date="2019" name="Nat. Ecol. Evol.">
        <title>Megaphylogeny resolves global patterns of mushroom evolution.</title>
        <authorList>
            <person name="Varga T."/>
            <person name="Krizsan K."/>
            <person name="Foldi C."/>
            <person name="Dima B."/>
            <person name="Sanchez-Garcia M."/>
            <person name="Sanchez-Ramirez S."/>
            <person name="Szollosi G.J."/>
            <person name="Szarkandi J.G."/>
            <person name="Papp V."/>
            <person name="Albert L."/>
            <person name="Andreopoulos W."/>
            <person name="Angelini C."/>
            <person name="Antonin V."/>
            <person name="Barry K.W."/>
            <person name="Bougher N.L."/>
            <person name="Buchanan P."/>
            <person name="Buyck B."/>
            <person name="Bense V."/>
            <person name="Catcheside P."/>
            <person name="Chovatia M."/>
            <person name="Cooper J."/>
            <person name="Damon W."/>
            <person name="Desjardin D."/>
            <person name="Finy P."/>
            <person name="Geml J."/>
            <person name="Haridas S."/>
            <person name="Hughes K."/>
            <person name="Justo A."/>
            <person name="Karasinski D."/>
            <person name="Kautmanova I."/>
            <person name="Kiss B."/>
            <person name="Kocsube S."/>
            <person name="Kotiranta H."/>
            <person name="LaButti K.M."/>
            <person name="Lechner B.E."/>
            <person name="Liimatainen K."/>
            <person name="Lipzen A."/>
            <person name="Lukacs Z."/>
            <person name="Mihaltcheva S."/>
            <person name="Morgado L.N."/>
            <person name="Niskanen T."/>
            <person name="Noordeloos M.E."/>
            <person name="Ohm R.A."/>
            <person name="Ortiz-Santana B."/>
            <person name="Ovrebo C."/>
            <person name="Racz N."/>
            <person name="Riley R."/>
            <person name="Savchenko A."/>
            <person name="Shiryaev A."/>
            <person name="Soop K."/>
            <person name="Spirin V."/>
            <person name="Szebenyi C."/>
            <person name="Tomsovsky M."/>
            <person name="Tulloss R.E."/>
            <person name="Uehling J."/>
            <person name="Grigoriev I.V."/>
            <person name="Vagvolgyi C."/>
            <person name="Papp T."/>
            <person name="Martin F.M."/>
            <person name="Miettinen O."/>
            <person name="Hibbett D.S."/>
            <person name="Nagy L.G."/>
        </authorList>
    </citation>
    <scope>NUCLEOTIDE SEQUENCE [LARGE SCALE GENOMIC DNA]</scope>
    <source>
        <strain evidence="1 2">NL-1719</strain>
    </source>
</reference>
<proteinExistence type="predicted"/>
<organism evidence="1 2">
    <name type="scientific">Pluteus cervinus</name>
    <dbReference type="NCBI Taxonomy" id="181527"/>
    <lineage>
        <taxon>Eukaryota</taxon>
        <taxon>Fungi</taxon>
        <taxon>Dikarya</taxon>
        <taxon>Basidiomycota</taxon>
        <taxon>Agaricomycotina</taxon>
        <taxon>Agaricomycetes</taxon>
        <taxon>Agaricomycetidae</taxon>
        <taxon>Agaricales</taxon>
        <taxon>Pluteineae</taxon>
        <taxon>Pluteaceae</taxon>
        <taxon>Pluteus</taxon>
    </lineage>
</organism>
<keyword evidence="2" id="KW-1185">Reference proteome</keyword>
<sequence length="129" mass="14002">MHSPMDDSPSSTPSSGSPPPEEVTYTGPTQGVASQFVNLIASGFAGAAKRRLPTGPTFASSASSASRDPKPRRRADPTRAGSGHTWEGHSLEKGRREKDELIDNSIVEYLRKQIGDPFTEHTIKHFNRD</sequence>
<dbReference type="EMBL" id="ML208527">
    <property type="protein sequence ID" value="TFK63347.1"/>
    <property type="molecule type" value="Genomic_DNA"/>
</dbReference>
<gene>
    <name evidence="1" type="ORF">BDN72DRAFT_775992</name>
</gene>
<protein>
    <submittedName>
        <fullName evidence="1">Uncharacterized protein</fullName>
    </submittedName>
</protein>
<name>A0ACD3AC94_9AGAR</name>
<dbReference type="Proteomes" id="UP000308600">
    <property type="component" value="Unassembled WGS sequence"/>
</dbReference>
<evidence type="ECO:0000313" key="2">
    <source>
        <dbReference type="Proteomes" id="UP000308600"/>
    </source>
</evidence>
<accession>A0ACD3AC94</accession>
<evidence type="ECO:0000313" key="1">
    <source>
        <dbReference type="EMBL" id="TFK63347.1"/>
    </source>
</evidence>